<proteinExistence type="predicted"/>
<evidence type="ECO:0000313" key="4">
    <source>
        <dbReference type="EMBL" id="MBP1850567.1"/>
    </source>
</evidence>
<dbReference type="SUPFAM" id="SSF55729">
    <property type="entry name" value="Acyl-CoA N-acyltransferases (Nat)"/>
    <property type="match status" value="1"/>
</dbReference>
<keyword evidence="2" id="KW-0012">Acyltransferase</keyword>
<sequence length="155" mass="16990">MTENGPTIRKAAEADVQAIAAIFAKDTLGGHGDTDDPAALPDYIAAFRTIADSANQDLYVVTEDGEVVATFQTMITTTMPGRGSSSMIIEAVQTRPDRRGRGIGKLMIEFCIADARDRGMRMVQLTSNAVRKDAHRFYQRLGFQPTHLGFKIKLK</sequence>
<keyword evidence="1" id="KW-0808">Transferase</keyword>
<feature type="domain" description="N-acetyltransferase" evidence="3">
    <location>
        <begin position="6"/>
        <end position="155"/>
    </location>
</feature>
<dbReference type="InterPro" id="IPR000182">
    <property type="entry name" value="GNAT_dom"/>
</dbReference>
<evidence type="ECO:0000313" key="5">
    <source>
        <dbReference type="Proteomes" id="UP000759443"/>
    </source>
</evidence>
<evidence type="ECO:0000259" key="3">
    <source>
        <dbReference type="PROSITE" id="PS51186"/>
    </source>
</evidence>
<dbReference type="CDD" id="cd04301">
    <property type="entry name" value="NAT_SF"/>
    <property type="match status" value="1"/>
</dbReference>
<protein>
    <submittedName>
        <fullName evidence="4">GNAT superfamily N-acetyltransferase</fullName>
    </submittedName>
</protein>
<keyword evidence="5" id="KW-1185">Reference proteome</keyword>
<name>A0ABS4DXZ1_9HYPH</name>
<dbReference type="Proteomes" id="UP000759443">
    <property type="component" value="Unassembled WGS sequence"/>
</dbReference>
<evidence type="ECO:0000256" key="2">
    <source>
        <dbReference type="ARBA" id="ARBA00023315"/>
    </source>
</evidence>
<dbReference type="InterPro" id="IPR016181">
    <property type="entry name" value="Acyl_CoA_acyltransferase"/>
</dbReference>
<dbReference type="Pfam" id="PF00583">
    <property type="entry name" value="Acetyltransf_1"/>
    <property type="match status" value="1"/>
</dbReference>
<organism evidence="4 5">
    <name type="scientific">Rhizobium halophytocola</name>
    <dbReference type="NCBI Taxonomy" id="735519"/>
    <lineage>
        <taxon>Bacteria</taxon>
        <taxon>Pseudomonadati</taxon>
        <taxon>Pseudomonadota</taxon>
        <taxon>Alphaproteobacteria</taxon>
        <taxon>Hyphomicrobiales</taxon>
        <taxon>Rhizobiaceae</taxon>
        <taxon>Rhizobium/Agrobacterium group</taxon>
        <taxon>Rhizobium</taxon>
    </lineage>
</organism>
<dbReference type="InterPro" id="IPR050832">
    <property type="entry name" value="Bact_Acetyltransf"/>
</dbReference>
<accession>A0ABS4DXZ1</accession>
<dbReference type="EMBL" id="JAGGJU010000005">
    <property type="protein sequence ID" value="MBP1850567.1"/>
    <property type="molecule type" value="Genomic_DNA"/>
</dbReference>
<gene>
    <name evidence="4" type="ORF">J2Z17_002004</name>
</gene>
<evidence type="ECO:0000256" key="1">
    <source>
        <dbReference type="ARBA" id="ARBA00022679"/>
    </source>
</evidence>
<reference evidence="4 5" key="1">
    <citation type="submission" date="2021-03" db="EMBL/GenBank/DDBJ databases">
        <title>Genomic Encyclopedia of Type Strains, Phase IV (KMG-IV): sequencing the most valuable type-strain genomes for metagenomic binning, comparative biology and taxonomic classification.</title>
        <authorList>
            <person name="Goeker M."/>
        </authorList>
    </citation>
    <scope>NUCLEOTIDE SEQUENCE [LARGE SCALE GENOMIC DNA]</scope>
    <source>
        <strain evidence="4 5">DSM 21600</strain>
    </source>
</reference>
<dbReference type="Gene3D" id="3.40.630.30">
    <property type="match status" value="1"/>
</dbReference>
<dbReference type="PROSITE" id="PS51186">
    <property type="entry name" value="GNAT"/>
    <property type="match status" value="1"/>
</dbReference>
<comment type="caution">
    <text evidence="4">The sequence shown here is derived from an EMBL/GenBank/DDBJ whole genome shotgun (WGS) entry which is preliminary data.</text>
</comment>
<dbReference type="PANTHER" id="PTHR43877">
    <property type="entry name" value="AMINOALKYLPHOSPHONATE N-ACETYLTRANSFERASE-RELATED-RELATED"/>
    <property type="match status" value="1"/>
</dbReference>
<dbReference type="RefSeq" id="WP_209944437.1">
    <property type="nucleotide sequence ID" value="NZ_JAGGJU010000005.1"/>
</dbReference>